<name>A0ABV0SS81_9TELE</name>
<dbReference type="EMBL" id="JAHRIQ010005510">
    <property type="protein sequence ID" value="MEQ2223070.1"/>
    <property type="molecule type" value="Genomic_DNA"/>
</dbReference>
<protein>
    <submittedName>
        <fullName evidence="1">Uncharacterized protein</fullName>
    </submittedName>
</protein>
<reference evidence="1 2" key="1">
    <citation type="submission" date="2021-06" db="EMBL/GenBank/DDBJ databases">
        <authorList>
            <person name="Palmer J.M."/>
        </authorList>
    </citation>
    <scope>NUCLEOTIDE SEQUENCE [LARGE SCALE GENOMIC DNA]</scope>
    <source>
        <strain evidence="2">if_2019</strain>
        <tissue evidence="1">Muscle</tissue>
    </source>
</reference>
<keyword evidence="2" id="KW-1185">Reference proteome</keyword>
<dbReference type="Proteomes" id="UP001482620">
    <property type="component" value="Unassembled WGS sequence"/>
</dbReference>
<proteinExistence type="predicted"/>
<gene>
    <name evidence="1" type="ORF">ILYODFUR_032996</name>
</gene>
<comment type="caution">
    <text evidence="1">The sequence shown here is derived from an EMBL/GenBank/DDBJ whole genome shotgun (WGS) entry which is preliminary data.</text>
</comment>
<organism evidence="1 2">
    <name type="scientific">Ilyodon furcidens</name>
    <name type="common">goldbreast splitfin</name>
    <dbReference type="NCBI Taxonomy" id="33524"/>
    <lineage>
        <taxon>Eukaryota</taxon>
        <taxon>Metazoa</taxon>
        <taxon>Chordata</taxon>
        <taxon>Craniata</taxon>
        <taxon>Vertebrata</taxon>
        <taxon>Euteleostomi</taxon>
        <taxon>Actinopterygii</taxon>
        <taxon>Neopterygii</taxon>
        <taxon>Teleostei</taxon>
        <taxon>Neoteleostei</taxon>
        <taxon>Acanthomorphata</taxon>
        <taxon>Ovalentaria</taxon>
        <taxon>Atherinomorphae</taxon>
        <taxon>Cyprinodontiformes</taxon>
        <taxon>Goodeidae</taxon>
        <taxon>Ilyodon</taxon>
    </lineage>
</organism>
<accession>A0ABV0SS81</accession>
<sequence length="101" mass="11140">MASRLSFGLVPVGSCEEQPGHQALSDESRPQAWLHGWDPGSAVPGDVTCLNLVVVMKVSFQIFIYKILLKTMDHFLPLYSDGPLCFGLQQKVLIKHIEVCG</sequence>
<evidence type="ECO:0000313" key="2">
    <source>
        <dbReference type="Proteomes" id="UP001482620"/>
    </source>
</evidence>
<evidence type="ECO:0000313" key="1">
    <source>
        <dbReference type="EMBL" id="MEQ2223070.1"/>
    </source>
</evidence>